<dbReference type="EMBL" id="CP017634">
    <property type="protein sequence ID" value="ATW23974.1"/>
    <property type="molecule type" value="Genomic_DNA"/>
</dbReference>
<dbReference type="SUPFAM" id="SSF53098">
    <property type="entry name" value="Ribonuclease H-like"/>
    <property type="match status" value="1"/>
</dbReference>
<reference evidence="7 8" key="1">
    <citation type="submission" date="2016-10" db="EMBL/GenBank/DDBJ databases">
        <title>Complete Genome Sequence of Peptococcaceae strain DCMF.</title>
        <authorList>
            <person name="Edwards R.J."/>
            <person name="Holland S.I."/>
            <person name="Deshpande N.P."/>
            <person name="Wong Y.K."/>
            <person name="Ertan H."/>
            <person name="Manefield M."/>
            <person name="Russell T.L."/>
            <person name="Lee M.J."/>
        </authorList>
    </citation>
    <scope>NUCLEOTIDE SEQUENCE [LARGE SCALE GENOMIC DNA]</scope>
    <source>
        <strain evidence="7 8">DCMF</strain>
    </source>
</reference>
<evidence type="ECO:0000259" key="6">
    <source>
        <dbReference type="SMART" id="SM00732"/>
    </source>
</evidence>
<dbReference type="CDD" id="cd16964">
    <property type="entry name" value="YqgF"/>
    <property type="match status" value="1"/>
</dbReference>
<comment type="subcellular location">
    <subcellularLocation>
        <location evidence="5">Cytoplasm</location>
    </subcellularLocation>
</comment>
<dbReference type="EC" id="3.1.-.-" evidence="5"/>
<dbReference type="RefSeq" id="WP_148133149.1">
    <property type="nucleotide sequence ID" value="NZ_CP017634.1"/>
</dbReference>
<evidence type="ECO:0000256" key="5">
    <source>
        <dbReference type="HAMAP-Rule" id="MF_00651"/>
    </source>
</evidence>
<evidence type="ECO:0000313" key="7">
    <source>
        <dbReference type="EMBL" id="ATW23974.1"/>
    </source>
</evidence>
<keyword evidence="4 5" id="KW-0378">Hydrolase</keyword>
<dbReference type="GO" id="GO:0004386">
    <property type="term" value="F:helicase activity"/>
    <property type="evidence" value="ECO:0007669"/>
    <property type="project" value="UniProtKB-KW"/>
</dbReference>
<dbReference type="Proteomes" id="UP000323521">
    <property type="component" value="Chromosome"/>
</dbReference>
<dbReference type="InterPro" id="IPR005227">
    <property type="entry name" value="YqgF"/>
</dbReference>
<dbReference type="PANTHER" id="PTHR33317:SF4">
    <property type="entry name" value="POLYNUCLEOTIDYL TRANSFERASE, RIBONUCLEASE H-LIKE SUPERFAMILY PROTEIN"/>
    <property type="match status" value="1"/>
</dbReference>
<protein>
    <recommendedName>
        <fullName evidence="5">Putative pre-16S rRNA nuclease</fullName>
        <ecNumber evidence="5">3.1.-.-</ecNumber>
    </recommendedName>
</protein>
<dbReference type="OrthoDB" id="9796140at2"/>
<dbReference type="KEGG" id="fwa:DCMF_03485"/>
<evidence type="ECO:0000313" key="8">
    <source>
        <dbReference type="Proteomes" id="UP000323521"/>
    </source>
</evidence>
<dbReference type="Gene3D" id="3.30.420.140">
    <property type="entry name" value="YqgF/RNase H-like domain"/>
    <property type="match status" value="1"/>
</dbReference>
<dbReference type="InterPro" id="IPR037027">
    <property type="entry name" value="YqgF/RNaseH-like_dom_sf"/>
</dbReference>
<dbReference type="SMART" id="SM00732">
    <property type="entry name" value="YqgFc"/>
    <property type="match status" value="1"/>
</dbReference>
<dbReference type="NCBIfam" id="TIGR00250">
    <property type="entry name" value="RNAse_H_YqgF"/>
    <property type="match status" value="1"/>
</dbReference>
<dbReference type="GO" id="GO:0005829">
    <property type="term" value="C:cytosol"/>
    <property type="evidence" value="ECO:0007669"/>
    <property type="project" value="TreeGrafter"/>
</dbReference>
<dbReference type="InterPro" id="IPR012337">
    <property type="entry name" value="RNaseH-like_sf"/>
</dbReference>
<name>A0A3G1KND5_FORW1</name>
<evidence type="ECO:0000256" key="3">
    <source>
        <dbReference type="ARBA" id="ARBA00022722"/>
    </source>
</evidence>
<dbReference type="InterPro" id="IPR006641">
    <property type="entry name" value="YqgF/RNaseH-like_dom"/>
</dbReference>
<keyword evidence="1 5" id="KW-0963">Cytoplasm</keyword>
<dbReference type="GO" id="GO:0016788">
    <property type="term" value="F:hydrolase activity, acting on ester bonds"/>
    <property type="evidence" value="ECO:0007669"/>
    <property type="project" value="UniProtKB-UniRule"/>
</dbReference>
<feature type="domain" description="YqgF/RNase H-like" evidence="6">
    <location>
        <begin position="1"/>
        <end position="102"/>
    </location>
</feature>
<dbReference type="GO" id="GO:0004518">
    <property type="term" value="F:nuclease activity"/>
    <property type="evidence" value="ECO:0007669"/>
    <property type="project" value="UniProtKB-KW"/>
</dbReference>
<accession>A0A3G1KND5</accession>
<keyword evidence="8" id="KW-1185">Reference proteome</keyword>
<proteinExistence type="inferred from homology"/>
<dbReference type="HAMAP" id="MF_00651">
    <property type="entry name" value="Nuclease_YqgF"/>
    <property type="match status" value="1"/>
</dbReference>
<dbReference type="GO" id="GO:0000967">
    <property type="term" value="P:rRNA 5'-end processing"/>
    <property type="evidence" value="ECO:0007669"/>
    <property type="project" value="UniProtKB-UniRule"/>
</dbReference>
<comment type="function">
    <text evidence="5">Could be a nuclease involved in processing of the 5'-end of pre-16S rRNA.</text>
</comment>
<keyword evidence="7" id="KW-0347">Helicase</keyword>
<dbReference type="Pfam" id="PF03652">
    <property type="entry name" value="RuvX"/>
    <property type="match status" value="1"/>
</dbReference>
<keyword evidence="7" id="KW-0547">Nucleotide-binding</keyword>
<gene>
    <name evidence="7" type="ORF">DCMF_03485</name>
</gene>
<keyword evidence="2 5" id="KW-0690">Ribosome biogenesis</keyword>
<keyword evidence="3 5" id="KW-0540">Nuclease</keyword>
<keyword evidence="7" id="KW-0067">ATP-binding</keyword>
<organism evidence="7 8">
    <name type="scientific">Formimonas warabiya</name>
    <dbReference type="NCBI Taxonomy" id="1761012"/>
    <lineage>
        <taxon>Bacteria</taxon>
        <taxon>Bacillati</taxon>
        <taxon>Bacillota</taxon>
        <taxon>Clostridia</taxon>
        <taxon>Eubacteriales</taxon>
        <taxon>Peptococcaceae</taxon>
        <taxon>Candidatus Formimonas</taxon>
    </lineage>
</organism>
<evidence type="ECO:0000256" key="2">
    <source>
        <dbReference type="ARBA" id="ARBA00022517"/>
    </source>
</evidence>
<dbReference type="PANTHER" id="PTHR33317">
    <property type="entry name" value="POLYNUCLEOTIDYL TRANSFERASE, RIBONUCLEASE H-LIKE SUPERFAMILY PROTEIN"/>
    <property type="match status" value="1"/>
</dbReference>
<comment type="similarity">
    <text evidence="5">Belongs to the YqgF HJR family.</text>
</comment>
<evidence type="ECO:0000256" key="4">
    <source>
        <dbReference type="ARBA" id="ARBA00022801"/>
    </source>
</evidence>
<evidence type="ECO:0000256" key="1">
    <source>
        <dbReference type="ARBA" id="ARBA00022490"/>
    </source>
</evidence>
<dbReference type="AlphaFoldDB" id="A0A3G1KND5"/>
<sequence>MRIIGLDVGERTIGLAVSDPFGWTAQGIETIRRKGDLAEDLDHLKRVISQYGVEKVVVGLPRNMNGTLGPSAQRAQEIAGIIGKETGLPVEMWDERLSTTAAERTLLEGNVRRAKRKQVIDQMAAVIILQGYLDFCGKNKSP</sequence>